<name>E1R2Y9_SEDSS</name>
<gene>
    <name evidence="5" type="ordered locus">Spirs_2053</name>
</gene>
<accession>E1R2Y9</accession>
<keyword evidence="2" id="KW-0132">Cell division</keyword>
<dbReference type="InterPro" id="IPR036390">
    <property type="entry name" value="WH_DNA-bd_sf"/>
</dbReference>
<dbReference type="PIRSF" id="PIRSF019345">
    <property type="entry name" value="ScpB"/>
    <property type="match status" value="1"/>
</dbReference>
<evidence type="ECO:0000256" key="4">
    <source>
        <dbReference type="ARBA" id="ARBA00023306"/>
    </source>
</evidence>
<keyword evidence="1" id="KW-0963">Cytoplasm</keyword>
<dbReference type="GO" id="GO:0051301">
    <property type="term" value="P:cell division"/>
    <property type="evidence" value="ECO:0007669"/>
    <property type="project" value="UniProtKB-KW"/>
</dbReference>
<evidence type="ECO:0000256" key="3">
    <source>
        <dbReference type="ARBA" id="ARBA00022829"/>
    </source>
</evidence>
<dbReference type="PANTHER" id="PTHR34298">
    <property type="entry name" value="SEGREGATION AND CONDENSATION PROTEIN B"/>
    <property type="match status" value="1"/>
</dbReference>
<dbReference type="Pfam" id="PF04079">
    <property type="entry name" value="SMC_ScpB"/>
    <property type="match status" value="1"/>
</dbReference>
<dbReference type="SUPFAM" id="SSF46785">
    <property type="entry name" value="Winged helix' DNA-binding domain"/>
    <property type="match status" value="2"/>
</dbReference>
<sequence>MKLDRETALIEAILFLEGDPINTKQLVKFSNLSLEVVEHALTQLHERYASEDSGIELVEVGGGWQLVPKAELWDYLKDRYGKHNDNKLSRAALETLSIIAYSQPITRGEIENIRGVSADSMIKLLQNRGLVKGIGKKDVPGKPTQYGTTKEFLKLFRLKSISDLPKLDDINRDRFELNG</sequence>
<dbReference type="PANTHER" id="PTHR34298:SF2">
    <property type="entry name" value="SEGREGATION AND CONDENSATION PROTEIN B"/>
    <property type="match status" value="1"/>
</dbReference>
<protein>
    <submittedName>
        <fullName evidence="5">Chromosome segregation and condensation protein, ScpB</fullName>
    </submittedName>
</protein>
<dbReference type="OrthoDB" id="9806226at2"/>
<dbReference type="NCBIfam" id="TIGR00281">
    <property type="entry name" value="SMC-Scp complex subunit ScpB"/>
    <property type="match status" value="1"/>
</dbReference>
<evidence type="ECO:0000256" key="1">
    <source>
        <dbReference type="ARBA" id="ARBA00022490"/>
    </source>
</evidence>
<proteinExistence type="predicted"/>
<evidence type="ECO:0000313" key="5">
    <source>
        <dbReference type="EMBL" id="ADK81175.1"/>
    </source>
</evidence>
<dbReference type="Gene3D" id="1.10.10.10">
    <property type="entry name" value="Winged helix-like DNA-binding domain superfamily/Winged helix DNA-binding domain"/>
    <property type="match status" value="2"/>
</dbReference>
<dbReference type="eggNOG" id="COG1386">
    <property type="taxonomic scope" value="Bacteria"/>
</dbReference>
<reference evidence="5 6" key="1">
    <citation type="journal article" date="2010" name="Stand. Genomic Sci.">
        <title>Complete genome sequence of Spirochaeta smaragdinae type strain (SEBR 4228).</title>
        <authorList>
            <person name="Mavromatis K."/>
            <person name="Yasawong M."/>
            <person name="Chertkov O."/>
            <person name="Lapidus A."/>
            <person name="Lucas S."/>
            <person name="Nolan M."/>
            <person name="Del Rio T.G."/>
            <person name="Tice H."/>
            <person name="Cheng J.F."/>
            <person name="Pitluck S."/>
            <person name="Liolios K."/>
            <person name="Ivanova N."/>
            <person name="Tapia R."/>
            <person name="Han C."/>
            <person name="Bruce D."/>
            <person name="Goodwin L."/>
            <person name="Pati A."/>
            <person name="Chen A."/>
            <person name="Palaniappan K."/>
            <person name="Land M."/>
            <person name="Hauser L."/>
            <person name="Chang Y.J."/>
            <person name="Jeffries C.D."/>
            <person name="Detter J.C."/>
            <person name="Rohde M."/>
            <person name="Brambilla E."/>
            <person name="Spring S."/>
            <person name="Goker M."/>
            <person name="Sikorski J."/>
            <person name="Woyke T."/>
            <person name="Bristow J."/>
            <person name="Eisen J.A."/>
            <person name="Markowitz V."/>
            <person name="Hugenholtz P."/>
            <person name="Klenk H.P."/>
            <person name="Kyrpides N.C."/>
        </authorList>
    </citation>
    <scope>NUCLEOTIDE SEQUENCE [LARGE SCALE GENOMIC DNA]</scope>
    <source>
        <strain evidence="6">DSM 11293 / JCM 15392 / SEBR 4228</strain>
    </source>
</reference>
<dbReference type="Proteomes" id="UP000002318">
    <property type="component" value="Chromosome"/>
</dbReference>
<dbReference type="GO" id="GO:0051304">
    <property type="term" value="P:chromosome separation"/>
    <property type="evidence" value="ECO:0007669"/>
    <property type="project" value="InterPro"/>
</dbReference>
<keyword evidence="6" id="KW-1185">Reference proteome</keyword>
<keyword evidence="3" id="KW-0159">Chromosome partition</keyword>
<dbReference type="EMBL" id="CP002116">
    <property type="protein sequence ID" value="ADK81175.1"/>
    <property type="molecule type" value="Genomic_DNA"/>
</dbReference>
<evidence type="ECO:0000256" key="2">
    <source>
        <dbReference type="ARBA" id="ARBA00022618"/>
    </source>
</evidence>
<evidence type="ECO:0000313" key="6">
    <source>
        <dbReference type="Proteomes" id="UP000002318"/>
    </source>
</evidence>
<dbReference type="RefSeq" id="WP_013254639.1">
    <property type="nucleotide sequence ID" value="NC_014364.1"/>
</dbReference>
<dbReference type="STRING" id="573413.Spirs_2053"/>
<dbReference type="HOGENOM" id="CLU_045647_5_3_12"/>
<keyword evidence="4" id="KW-0131">Cell cycle</keyword>
<dbReference type="InterPro" id="IPR036388">
    <property type="entry name" value="WH-like_DNA-bd_sf"/>
</dbReference>
<dbReference type="AlphaFoldDB" id="E1R2Y9"/>
<organism evidence="5 6">
    <name type="scientific">Sediminispirochaeta smaragdinae (strain DSM 11293 / JCM 15392 / SEBR 4228)</name>
    <name type="common">Spirochaeta smaragdinae</name>
    <dbReference type="NCBI Taxonomy" id="573413"/>
    <lineage>
        <taxon>Bacteria</taxon>
        <taxon>Pseudomonadati</taxon>
        <taxon>Spirochaetota</taxon>
        <taxon>Spirochaetia</taxon>
        <taxon>Spirochaetales</taxon>
        <taxon>Spirochaetaceae</taxon>
        <taxon>Sediminispirochaeta</taxon>
    </lineage>
</organism>
<dbReference type="KEGG" id="ssm:Spirs_2053"/>
<dbReference type="InterPro" id="IPR005234">
    <property type="entry name" value="ScpB_csome_segregation"/>
</dbReference>